<evidence type="ECO:0000313" key="1">
    <source>
        <dbReference type="EMBL" id="KKN29392.1"/>
    </source>
</evidence>
<name>A0A0F9PXB4_9ZZZZ</name>
<gene>
    <name evidence="1" type="ORF">LCGC14_0844660</name>
</gene>
<dbReference type="EMBL" id="LAZR01002491">
    <property type="protein sequence ID" value="KKN29392.1"/>
    <property type="molecule type" value="Genomic_DNA"/>
</dbReference>
<evidence type="ECO:0008006" key="2">
    <source>
        <dbReference type="Google" id="ProtNLM"/>
    </source>
</evidence>
<sequence>MTIVRKGKRFRLVSRKGKNLGRFGTLAEAVKREKQVVAFKHKGSGHE</sequence>
<reference evidence="1" key="1">
    <citation type="journal article" date="2015" name="Nature">
        <title>Complex archaea that bridge the gap between prokaryotes and eukaryotes.</title>
        <authorList>
            <person name="Spang A."/>
            <person name="Saw J.H."/>
            <person name="Jorgensen S.L."/>
            <person name="Zaremba-Niedzwiedzka K."/>
            <person name="Martijn J."/>
            <person name="Lind A.E."/>
            <person name="van Eijk R."/>
            <person name="Schleper C."/>
            <person name="Guy L."/>
            <person name="Ettema T.J."/>
        </authorList>
    </citation>
    <scope>NUCLEOTIDE SEQUENCE</scope>
</reference>
<dbReference type="AlphaFoldDB" id="A0A0F9PXB4"/>
<accession>A0A0F9PXB4</accession>
<organism evidence="1">
    <name type="scientific">marine sediment metagenome</name>
    <dbReference type="NCBI Taxonomy" id="412755"/>
    <lineage>
        <taxon>unclassified sequences</taxon>
        <taxon>metagenomes</taxon>
        <taxon>ecological metagenomes</taxon>
    </lineage>
</organism>
<comment type="caution">
    <text evidence="1">The sequence shown here is derived from an EMBL/GenBank/DDBJ whole genome shotgun (WGS) entry which is preliminary data.</text>
</comment>
<protein>
    <recommendedName>
        <fullName evidence="2">KOW domain-containing protein</fullName>
    </recommendedName>
</protein>
<proteinExistence type="predicted"/>